<keyword evidence="2" id="KW-1185">Reference proteome</keyword>
<reference evidence="2" key="1">
    <citation type="submission" date="2016-06" db="EMBL/GenBank/DDBJ databases">
        <title>Parallel loss of symbiosis genes in relatives of nitrogen-fixing non-legume Parasponia.</title>
        <authorList>
            <person name="Van Velzen R."/>
            <person name="Holmer R."/>
            <person name="Bu F."/>
            <person name="Rutten L."/>
            <person name="Van Zeijl A."/>
            <person name="Liu W."/>
            <person name="Santuari L."/>
            <person name="Cao Q."/>
            <person name="Sharma T."/>
            <person name="Shen D."/>
            <person name="Roswanjaya Y."/>
            <person name="Wardhani T."/>
            <person name="Kalhor M.S."/>
            <person name="Jansen J."/>
            <person name="Van den Hoogen J."/>
            <person name="Gungor B."/>
            <person name="Hartog M."/>
            <person name="Hontelez J."/>
            <person name="Verver J."/>
            <person name="Yang W.-C."/>
            <person name="Schijlen E."/>
            <person name="Repin R."/>
            <person name="Schilthuizen M."/>
            <person name="Schranz E."/>
            <person name="Heidstra R."/>
            <person name="Miyata K."/>
            <person name="Fedorova E."/>
            <person name="Kohlen W."/>
            <person name="Bisseling T."/>
            <person name="Smit S."/>
            <person name="Geurts R."/>
        </authorList>
    </citation>
    <scope>NUCLEOTIDE SEQUENCE [LARGE SCALE GENOMIC DNA]</scope>
    <source>
        <strain evidence="2">cv. RG33-2</strain>
    </source>
</reference>
<dbReference type="InParanoid" id="A0A2P5BYC3"/>
<dbReference type="Proteomes" id="UP000237000">
    <property type="component" value="Unassembled WGS sequence"/>
</dbReference>
<proteinExistence type="predicted"/>
<gene>
    <name evidence="1" type="ORF">TorRG33x02_304450</name>
</gene>
<accession>A0A2P5BYC3</accession>
<evidence type="ECO:0000313" key="2">
    <source>
        <dbReference type="Proteomes" id="UP000237000"/>
    </source>
</evidence>
<organism evidence="1 2">
    <name type="scientific">Trema orientale</name>
    <name type="common">Charcoal tree</name>
    <name type="synonym">Celtis orientalis</name>
    <dbReference type="NCBI Taxonomy" id="63057"/>
    <lineage>
        <taxon>Eukaryota</taxon>
        <taxon>Viridiplantae</taxon>
        <taxon>Streptophyta</taxon>
        <taxon>Embryophyta</taxon>
        <taxon>Tracheophyta</taxon>
        <taxon>Spermatophyta</taxon>
        <taxon>Magnoliopsida</taxon>
        <taxon>eudicotyledons</taxon>
        <taxon>Gunneridae</taxon>
        <taxon>Pentapetalae</taxon>
        <taxon>rosids</taxon>
        <taxon>fabids</taxon>
        <taxon>Rosales</taxon>
        <taxon>Cannabaceae</taxon>
        <taxon>Trema</taxon>
    </lineage>
</organism>
<protein>
    <submittedName>
        <fullName evidence="1">Uncharacterized protein</fullName>
    </submittedName>
</protein>
<dbReference type="EMBL" id="JXTC01000440">
    <property type="protein sequence ID" value="PON53759.1"/>
    <property type="molecule type" value="Genomic_DNA"/>
</dbReference>
<name>A0A2P5BYC3_TREOI</name>
<dbReference type="AlphaFoldDB" id="A0A2P5BYC3"/>
<evidence type="ECO:0000313" key="1">
    <source>
        <dbReference type="EMBL" id="PON53759.1"/>
    </source>
</evidence>
<sequence>MFEMSSYGGALRAGLGWGLGGSNQSGCLMSGCLSGSGTLNNSAKLSKMAWRVVT</sequence>
<comment type="caution">
    <text evidence="1">The sequence shown here is derived from an EMBL/GenBank/DDBJ whole genome shotgun (WGS) entry which is preliminary data.</text>
</comment>